<reference evidence="2 3" key="1">
    <citation type="submission" date="2016-10" db="EMBL/GenBank/DDBJ databases">
        <authorList>
            <person name="de Groot N.N."/>
        </authorList>
    </citation>
    <scope>NUCLEOTIDE SEQUENCE [LARGE SCALE GENOMIC DNA]</scope>
    <source>
        <strain evidence="2 3">DSM 26656</strain>
    </source>
</reference>
<dbReference type="SUPFAM" id="SSF55729">
    <property type="entry name" value="Acyl-CoA N-acyltransferases (Nat)"/>
    <property type="match status" value="1"/>
</dbReference>
<evidence type="ECO:0000313" key="3">
    <source>
        <dbReference type="Proteomes" id="UP000236743"/>
    </source>
</evidence>
<dbReference type="GO" id="GO:0016740">
    <property type="term" value="F:transferase activity"/>
    <property type="evidence" value="ECO:0007669"/>
    <property type="project" value="UniProtKB-KW"/>
</dbReference>
<organism evidence="2 3">
    <name type="scientific">Bosea lathyri</name>
    <dbReference type="NCBI Taxonomy" id="1036778"/>
    <lineage>
        <taxon>Bacteria</taxon>
        <taxon>Pseudomonadati</taxon>
        <taxon>Pseudomonadota</taxon>
        <taxon>Alphaproteobacteria</taxon>
        <taxon>Hyphomicrobiales</taxon>
        <taxon>Boseaceae</taxon>
        <taxon>Bosea</taxon>
    </lineage>
</organism>
<dbReference type="RefSeq" id="WP_103871940.1">
    <property type="nucleotide sequence ID" value="NZ_FNUY01000003.1"/>
</dbReference>
<dbReference type="AlphaFoldDB" id="A0A1H5X2Z6"/>
<dbReference type="Gene3D" id="3.40.630.30">
    <property type="match status" value="1"/>
</dbReference>
<dbReference type="Proteomes" id="UP000236743">
    <property type="component" value="Unassembled WGS sequence"/>
</dbReference>
<dbReference type="InterPro" id="IPR016181">
    <property type="entry name" value="Acyl_CoA_acyltransferase"/>
</dbReference>
<protein>
    <submittedName>
        <fullName evidence="2">Acetyltransferase involved in cellulose biosynthesis, CelD/BcsL family</fullName>
    </submittedName>
</protein>
<evidence type="ECO:0000313" key="2">
    <source>
        <dbReference type="EMBL" id="SEG05923.1"/>
    </source>
</evidence>
<dbReference type="OrthoDB" id="213519at2"/>
<dbReference type="EMBL" id="FNUY01000003">
    <property type="protein sequence ID" value="SEG05923.1"/>
    <property type="molecule type" value="Genomic_DNA"/>
</dbReference>
<dbReference type="Pfam" id="PF13480">
    <property type="entry name" value="Acetyltransf_6"/>
    <property type="match status" value="1"/>
</dbReference>
<dbReference type="InterPro" id="IPR038740">
    <property type="entry name" value="BioF2-like_GNAT_dom"/>
</dbReference>
<keyword evidence="3" id="KW-1185">Reference proteome</keyword>
<name>A0A1H5X2Z6_9HYPH</name>
<feature type="domain" description="BioF2-like acetyltransferase" evidence="1">
    <location>
        <begin position="194"/>
        <end position="327"/>
    </location>
</feature>
<keyword evidence="2" id="KW-0808">Transferase</keyword>
<sequence>MNAGIVVRRARPADYVALGPAFAELARHALEPNPHMAPAAVAAAMLLVPEAEIVILTAWLSEALGSERLIGVWVLRRQRDWRSGFAAVLVSPLLPLYEVSSIPVLDRDHADDVAQAMLRYLLASGDLPKTLALPLLPIEGAGFTTLAEACRVTASRLRTYETWARPVMLAQPGDDTERYLRRALGSSYKKRMQQFRAIARNGAVTLRRRRGDAARDALETFLNLEAAGWKGKEGTAIACLPADAAYFRELVMRFAREDALQVDALLLDEQPIAMGLLIESAGTRHFLKIAYDETQSRYSPGRALTVAMIQADFAGTPATFFDSGAGDGVDAGTYVWGERRTMANAIIGLGSARPGPAQMAARARQWLRRLRDRRKG</sequence>
<gene>
    <name evidence="2" type="ORF">SAMN04488115_10364</name>
</gene>
<evidence type="ECO:0000259" key="1">
    <source>
        <dbReference type="Pfam" id="PF13480"/>
    </source>
</evidence>
<accession>A0A1H5X2Z6</accession>
<proteinExistence type="predicted"/>